<sequence length="427" mass="49421">MSVRTKHKNGPGTPIYSQGFSAKSLGSYTIPRTSSFVRMGAPIRVVTTDQSLLVPLNLEIDPNVKVACNQEKDQIKTLNNRFVSFINKVRTLEQENKMLQTKWKLLNEQTDSNSNIESMLKSYITHLERQLDDLKTSNEHCEEKRGALHHQVDIYREKYETELNKRTDGENDFVLMKKEVDIAHMSTSNLHHKLSSLTNEREFLKGLYNEERRELQQRVANTNVVVEMDNSRKLNMGDTVSEVKAHYEAIAAQGREEVERWYETKLHQMTTEARRKDTELHDNKKKVAELQQKIRRLEIEIHTASSEKSAIESRLAEAEQNGDKAIMGAKSSIKDLEQALHSEKLRMAKQIRDYQDLMNVKMGLDMEISTYRKLLEQEEKRLENPSFVNIKEGVTKTENFTVQTPLKSLRSGTLLIKIEETHDVKYS</sequence>
<dbReference type="Proteomes" id="UP000283210">
    <property type="component" value="Chromosome 7"/>
</dbReference>
<evidence type="ECO:0000256" key="2">
    <source>
        <dbReference type="ARBA" id="ARBA00022754"/>
    </source>
</evidence>
<keyword evidence="8" id="KW-1185">Reference proteome</keyword>
<dbReference type="InterPro" id="IPR018039">
    <property type="entry name" value="IF_conserved"/>
</dbReference>
<dbReference type="SUPFAM" id="SSF64593">
    <property type="entry name" value="Intermediate filament protein, coiled coil region"/>
    <property type="match status" value="2"/>
</dbReference>
<proteinExistence type="inferred from homology"/>
<feature type="coiled-coil region" evidence="5">
    <location>
        <begin position="75"/>
        <end position="144"/>
    </location>
</feature>
<dbReference type="Pfam" id="PF00038">
    <property type="entry name" value="Filament"/>
    <property type="match status" value="1"/>
</dbReference>
<dbReference type="FunFam" id="1.20.5.1160:FF:000001">
    <property type="entry name" value="Keratin type II"/>
    <property type="match status" value="1"/>
</dbReference>
<dbReference type="Gene3D" id="1.20.5.500">
    <property type="entry name" value="Single helix bin"/>
    <property type="match status" value="1"/>
</dbReference>
<evidence type="ECO:0000256" key="1">
    <source>
        <dbReference type="ARBA" id="ARBA00022744"/>
    </source>
</evidence>
<keyword evidence="3 5" id="KW-0175">Coiled coil</keyword>
<dbReference type="OrthoDB" id="8875415at2759"/>
<feature type="coiled-coil region" evidence="5">
    <location>
        <begin position="273"/>
        <end position="353"/>
    </location>
</feature>
<keyword evidence="1" id="KW-0416">Keratin</keyword>
<evidence type="ECO:0000313" key="7">
    <source>
        <dbReference type="EMBL" id="RVE70698.1"/>
    </source>
</evidence>
<dbReference type="PRINTS" id="PR01276">
    <property type="entry name" value="TYPE2KERATIN"/>
</dbReference>
<reference evidence="7 8" key="1">
    <citation type="submission" date="2018-11" db="EMBL/GenBank/DDBJ databases">
        <authorList>
            <person name="Lopez-Roques C."/>
            <person name="Donnadieu C."/>
            <person name="Bouchez O."/>
            <person name="Klopp C."/>
            <person name="Cabau C."/>
            <person name="Zahm M."/>
        </authorList>
    </citation>
    <scope>NUCLEOTIDE SEQUENCE [LARGE SCALE GENOMIC DNA]</scope>
    <source>
        <strain evidence="7">RS831</strain>
        <tissue evidence="7">Whole body</tissue>
    </source>
</reference>
<accession>A0A3S2PD96</accession>
<feature type="domain" description="IF rod" evidence="6">
    <location>
        <begin position="71"/>
        <end position="382"/>
    </location>
</feature>
<dbReference type="PANTHER" id="PTHR45616:SF21">
    <property type="entry name" value="KERATIN, TYPE II CYTOSKELETAL 7"/>
    <property type="match status" value="1"/>
</dbReference>
<organism evidence="7 8">
    <name type="scientific">Oryzias javanicus</name>
    <name type="common">Javanese ricefish</name>
    <name type="synonym">Aplocheilus javanicus</name>
    <dbReference type="NCBI Taxonomy" id="123683"/>
    <lineage>
        <taxon>Eukaryota</taxon>
        <taxon>Metazoa</taxon>
        <taxon>Chordata</taxon>
        <taxon>Craniata</taxon>
        <taxon>Vertebrata</taxon>
        <taxon>Euteleostomi</taxon>
        <taxon>Actinopterygii</taxon>
        <taxon>Neopterygii</taxon>
        <taxon>Teleostei</taxon>
        <taxon>Neoteleostei</taxon>
        <taxon>Acanthomorphata</taxon>
        <taxon>Ovalentaria</taxon>
        <taxon>Atherinomorphae</taxon>
        <taxon>Beloniformes</taxon>
        <taxon>Adrianichthyidae</taxon>
        <taxon>Oryziinae</taxon>
        <taxon>Oryzias</taxon>
    </lineage>
</organism>
<dbReference type="SMART" id="SM01391">
    <property type="entry name" value="Filament"/>
    <property type="match status" value="1"/>
</dbReference>
<dbReference type="Gene3D" id="1.20.5.170">
    <property type="match status" value="1"/>
</dbReference>
<reference evidence="7 8" key="2">
    <citation type="submission" date="2019-01" db="EMBL/GenBank/DDBJ databases">
        <title>A chromosome length genome reference of the Java medaka (oryzias javanicus).</title>
        <authorList>
            <person name="Herpin A."/>
            <person name="Takehana Y."/>
            <person name="Naruse K."/>
            <person name="Ansai S."/>
            <person name="Kawaguchi M."/>
        </authorList>
    </citation>
    <scope>NUCLEOTIDE SEQUENCE [LARGE SCALE GENOMIC DNA]</scope>
    <source>
        <strain evidence="7">RS831</strain>
        <tissue evidence="7">Whole body</tissue>
    </source>
</reference>
<keyword evidence="2 4" id="KW-0403">Intermediate filament</keyword>
<dbReference type="PROSITE" id="PS00226">
    <property type="entry name" value="IF_ROD_1"/>
    <property type="match status" value="1"/>
</dbReference>
<dbReference type="GO" id="GO:0031424">
    <property type="term" value="P:keratinization"/>
    <property type="evidence" value="ECO:0007669"/>
    <property type="project" value="TreeGrafter"/>
</dbReference>
<gene>
    <name evidence="7" type="ORF">OJAV_G00067010</name>
</gene>
<dbReference type="PANTHER" id="PTHR45616">
    <property type="entry name" value="GATA-TYPE DOMAIN-CONTAINING PROTEIN"/>
    <property type="match status" value="1"/>
</dbReference>
<dbReference type="AlphaFoldDB" id="A0A3S2PD96"/>
<protein>
    <recommendedName>
        <fullName evidence="6">IF rod domain-containing protein</fullName>
    </recommendedName>
</protein>
<evidence type="ECO:0000313" key="8">
    <source>
        <dbReference type="Proteomes" id="UP000283210"/>
    </source>
</evidence>
<dbReference type="GO" id="GO:0045095">
    <property type="term" value="C:keratin filament"/>
    <property type="evidence" value="ECO:0007669"/>
    <property type="project" value="InterPro"/>
</dbReference>
<dbReference type="InterPro" id="IPR039008">
    <property type="entry name" value="IF_rod_dom"/>
</dbReference>
<dbReference type="Gene3D" id="1.20.5.1160">
    <property type="entry name" value="Vasodilator-stimulated phosphoprotein"/>
    <property type="match status" value="1"/>
</dbReference>
<dbReference type="GO" id="GO:0005615">
    <property type="term" value="C:extracellular space"/>
    <property type="evidence" value="ECO:0007669"/>
    <property type="project" value="TreeGrafter"/>
</dbReference>
<dbReference type="InterPro" id="IPR003054">
    <property type="entry name" value="Keratin_II"/>
</dbReference>
<dbReference type="PROSITE" id="PS51842">
    <property type="entry name" value="IF_ROD_2"/>
    <property type="match status" value="1"/>
</dbReference>
<evidence type="ECO:0000256" key="5">
    <source>
        <dbReference type="SAM" id="Coils"/>
    </source>
</evidence>
<dbReference type="EMBL" id="CM012443">
    <property type="protein sequence ID" value="RVE70698.1"/>
    <property type="molecule type" value="Genomic_DNA"/>
</dbReference>
<comment type="similarity">
    <text evidence="4">Belongs to the intermediate filament family.</text>
</comment>
<evidence type="ECO:0000256" key="4">
    <source>
        <dbReference type="RuleBase" id="RU000685"/>
    </source>
</evidence>
<name>A0A3S2PD96_ORYJA</name>
<dbReference type="GO" id="GO:0030280">
    <property type="term" value="F:structural constituent of skin epidermis"/>
    <property type="evidence" value="ECO:0007669"/>
    <property type="project" value="TreeGrafter"/>
</dbReference>
<dbReference type="OMA" id="PIYSQGF"/>
<evidence type="ECO:0000259" key="6">
    <source>
        <dbReference type="PROSITE" id="PS51842"/>
    </source>
</evidence>
<evidence type="ECO:0000256" key="3">
    <source>
        <dbReference type="ARBA" id="ARBA00023054"/>
    </source>
</evidence>
<dbReference type="GO" id="GO:0045109">
    <property type="term" value="P:intermediate filament organization"/>
    <property type="evidence" value="ECO:0007669"/>
    <property type="project" value="TreeGrafter"/>
</dbReference>